<dbReference type="EMBL" id="PGOL01000148">
    <property type="protein sequence ID" value="PKI75819.1"/>
    <property type="molecule type" value="Genomic_DNA"/>
</dbReference>
<protein>
    <submittedName>
        <fullName evidence="2">Uncharacterized protein</fullName>
    </submittedName>
</protein>
<evidence type="ECO:0000313" key="3">
    <source>
        <dbReference type="Proteomes" id="UP000233551"/>
    </source>
</evidence>
<feature type="transmembrane region" description="Helical" evidence="1">
    <location>
        <begin position="70"/>
        <end position="90"/>
    </location>
</feature>
<accession>A0A2I0L522</accession>
<dbReference type="AlphaFoldDB" id="A0A2I0L522"/>
<sequence>MDCFGTRGETGLHGKLGMVARAGTGVSYSQGAVEKACEVSCKTKSKCSGDPETQKPILLRLDDRGEVTRFCRLFVPLHAVLLVSACFVLWTEQFTCWPQLEFDNRRRPRNPLTGLS</sequence>
<keyword evidence="1" id="KW-1133">Transmembrane helix</keyword>
<organism evidence="2 3">
    <name type="scientific">Punica granatum</name>
    <name type="common">Pomegranate</name>
    <dbReference type="NCBI Taxonomy" id="22663"/>
    <lineage>
        <taxon>Eukaryota</taxon>
        <taxon>Viridiplantae</taxon>
        <taxon>Streptophyta</taxon>
        <taxon>Embryophyta</taxon>
        <taxon>Tracheophyta</taxon>
        <taxon>Spermatophyta</taxon>
        <taxon>Magnoliopsida</taxon>
        <taxon>eudicotyledons</taxon>
        <taxon>Gunneridae</taxon>
        <taxon>Pentapetalae</taxon>
        <taxon>rosids</taxon>
        <taxon>malvids</taxon>
        <taxon>Myrtales</taxon>
        <taxon>Lythraceae</taxon>
        <taxon>Punica</taxon>
    </lineage>
</organism>
<proteinExistence type="predicted"/>
<dbReference type="Proteomes" id="UP000233551">
    <property type="component" value="Unassembled WGS sequence"/>
</dbReference>
<keyword evidence="3" id="KW-1185">Reference proteome</keyword>
<keyword evidence="1" id="KW-0812">Transmembrane</keyword>
<name>A0A2I0L522_PUNGR</name>
<keyword evidence="1" id="KW-0472">Membrane</keyword>
<gene>
    <name evidence="2" type="ORF">CRG98_003734</name>
</gene>
<comment type="caution">
    <text evidence="2">The sequence shown here is derived from an EMBL/GenBank/DDBJ whole genome shotgun (WGS) entry which is preliminary data.</text>
</comment>
<evidence type="ECO:0000256" key="1">
    <source>
        <dbReference type="SAM" id="Phobius"/>
    </source>
</evidence>
<evidence type="ECO:0000313" key="2">
    <source>
        <dbReference type="EMBL" id="PKI75819.1"/>
    </source>
</evidence>
<reference evidence="2 3" key="1">
    <citation type="submission" date="2017-11" db="EMBL/GenBank/DDBJ databases">
        <title>De-novo sequencing of pomegranate (Punica granatum L.) genome.</title>
        <authorList>
            <person name="Akparov Z."/>
            <person name="Amiraslanov A."/>
            <person name="Hajiyeva S."/>
            <person name="Abbasov M."/>
            <person name="Kaur K."/>
            <person name="Hamwieh A."/>
            <person name="Solovyev V."/>
            <person name="Salamov A."/>
            <person name="Braich B."/>
            <person name="Kosarev P."/>
            <person name="Mahmoud A."/>
            <person name="Hajiyev E."/>
            <person name="Babayeva S."/>
            <person name="Izzatullayeva V."/>
            <person name="Mammadov A."/>
            <person name="Mammadov A."/>
            <person name="Sharifova S."/>
            <person name="Ojaghi J."/>
            <person name="Eynullazada K."/>
            <person name="Bayramov B."/>
            <person name="Abdulazimova A."/>
            <person name="Shahmuradov I."/>
        </authorList>
    </citation>
    <scope>NUCLEOTIDE SEQUENCE [LARGE SCALE GENOMIC DNA]</scope>
    <source>
        <strain evidence="3">cv. AG2017</strain>
        <tissue evidence="2">Leaf</tissue>
    </source>
</reference>